<evidence type="ECO:0000313" key="13">
    <source>
        <dbReference type="EMBL" id="MFF3665412.1"/>
    </source>
</evidence>
<feature type="domain" description="DNA polymerase III beta sliding clamp central" evidence="11">
    <location>
        <begin position="293"/>
        <end position="412"/>
    </location>
</feature>
<evidence type="ECO:0000256" key="7">
    <source>
        <dbReference type="ARBA" id="ARBA00022932"/>
    </source>
</evidence>
<protein>
    <submittedName>
        <fullName evidence="13">DNA polymerase III subunit beta</fullName>
        <ecNumber evidence="13">2.7.7.7</ecNumber>
    </submittedName>
</protein>
<dbReference type="PANTHER" id="PTHR30478:SF0">
    <property type="entry name" value="BETA SLIDING CLAMP"/>
    <property type="match status" value="1"/>
</dbReference>
<dbReference type="GO" id="GO:0003887">
    <property type="term" value="F:DNA-directed DNA polymerase activity"/>
    <property type="evidence" value="ECO:0007669"/>
    <property type="project" value="UniProtKB-EC"/>
</dbReference>
<evidence type="ECO:0000256" key="3">
    <source>
        <dbReference type="ARBA" id="ARBA00022490"/>
    </source>
</evidence>
<feature type="compositionally biased region" description="Low complexity" evidence="9">
    <location>
        <begin position="42"/>
        <end position="65"/>
    </location>
</feature>
<dbReference type="EC" id="2.7.7.7" evidence="13"/>
<organism evidence="13 14">
    <name type="scientific">Microtetraspora malaysiensis</name>
    <dbReference type="NCBI Taxonomy" id="161358"/>
    <lineage>
        <taxon>Bacteria</taxon>
        <taxon>Bacillati</taxon>
        <taxon>Actinomycetota</taxon>
        <taxon>Actinomycetes</taxon>
        <taxon>Streptosporangiales</taxon>
        <taxon>Streptosporangiaceae</taxon>
        <taxon>Microtetraspora</taxon>
    </lineage>
</organism>
<dbReference type="SMART" id="SM00480">
    <property type="entry name" value="POL3Bc"/>
    <property type="match status" value="1"/>
</dbReference>
<evidence type="ECO:0000256" key="8">
    <source>
        <dbReference type="ARBA" id="ARBA00023125"/>
    </source>
</evidence>
<evidence type="ECO:0000259" key="10">
    <source>
        <dbReference type="Pfam" id="PF00712"/>
    </source>
</evidence>
<feature type="compositionally biased region" description="Acidic residues" evidence="9">
    <location>
        <begin position="119"/>
        <end position="144"/>
    </location>
</feature>
<sequence length="541" mass="57447">MSGTTTSKTKTRRASAKADGGTKPPAKRRTKKDEPTPEPKVETAAAPEPEQQPETTAEPEATAGQETEETALEETALRRLRRQVAAQPEPEQEPEQEQEQAPEQESEPEADPQPKAEPEPEQAPEPEPDPEPESEPDVDLEAEPEAGPQPEPLVKGIPASAPAIHMFDVGRDLFAQAVAWTAQYLPQRPSVPVLAGMRLDLADGQLRLSAYDYEVSAEATIPVGTGDTASLLVPGKLLAEITRSLPTGFPVEVTVNGTKFTVECGPARFTLLTMPVEDYPTLPGMPPTSGRVDGAAFAAVVAQAAVAAGKDETLPMLTAVRMEIEGGTVTLAATDRYRLAVGELAWEPEAPGVTAAVMVPARVLAAAAKTFTGVGEVEIALPDQDGPHAGLFGLSGGGRRITTRLLDPEFPNYRSLIPTAFERRADLPTSQLIDAVKRVALVADRETPVLLQFTEGQVTVEAGTGDEAQGIEKLPAEWTGEPLTIAFNHQYLLEGLGAAGTPKVRLNMSTPVKPAVLTGIGVTGEEMPGYQYLIMPVRLSG</sequence>
<evidence type="ECO:0000256" key="4">
    <source>
        <dbReference type="ARBA" id="ARBA00022679"/>
    </source>
</evidence>
<dbReference type="Gene3D" id="3.10.150.10">
    <property type="entry name" value="DNA Polymerase III, subunit A, domain 2"/>
    <property type="match status" value="3"/>
</dbReference>
<dbReference type="Proteomes" id="UP001602013">
    <property type="component" value="Unassembled WGS sequence"/>
</dbReference>
<feature type="compositionally biased region" description="Acidic residues" evidence="9">
    <location>
        <begin position="90"/>
        <end position="110"/>
    </location>
</feature>
<dbReference type="InterPro" id="IPR022634">
    <property type="entry name" value="DNA_polIII_beta_N"/>
</dbReference>
<dbReference type="RefSeq" id="WP_387409408.1">
    <property type="nucleotide sequence ID" value="NZ_JBIASD010000004.1"/>
</dbReference>
<keyword evidence="3" id="KW-0963">Cytoplasm</keyword>
<dbReference type="PANTHER" id="PTHR30478">
    <property type="entry name" value="DNA POLYMERASE III SUBUNIT BETA"/>
    <property type="match status" value="1"/>
</dbReference>
<evidence type="ECO:0000313" key="14">
    <source>
        <dbReference type="Proteomes" id="UP001602013"/>
    </source>
</evidence>
<dbReference type="InterPro" id="IPR022637">
    <property type="entry name" value="DNA_polIII_beta_cen"/>
</dbReference>
<dbReference type="EMBL" id="JBIASD010000004">
    <property type="protein sequence ID" value="MFF3665412.1"/>
    <property type="molecule type" value="Genomic_DNA"/>
</dbReference>
<name>A0ABW6SKC1_9ACTN</name>
<feature type="domain" description="DNA polymerase III beta sliding clamp N-terminal" evidence="10">
    <location>
        <begin position="167"/>
        <end position="283"/>
    </location>
</feature>
<dbReference type="NCBIfam" id="TIGR00663">
    <property type="entry name" value="dnan"/>
    <property type="match status" value="1"/>
</dbReference>
<dbReference type="InterPro" id="IPR001001">
    <property type="entry name" value="DNA_polIII_beta"/>
</dbReference>
<evidence type="ECO:0000256" key="1">
    <source>
        <dbReference type="ARBA" id="ARBA00004496"/>
    </source>
</evidence>
<accession>A0ABW6SKC1</accession>
<dbReference type="InterPro" id="IPR046938">
    <property type="entry name" value="DNA_clamp_sf"/>
</dbReference>
<comment type="similarity">
    <text evidence="2">Belongs to the beta sliding clamp family.</text>
</comment>
<keyword evidence="7" id="KW-0239">DNA-directed DNA polymerase</keyword>
<reference evidence="13 14" key="1">
    <citation type="submission" date="2024-10" db="EMBL/GenBank/DDBJ databases">
        <title>The Natural Products Discovery Center: Release of the First 8490 Sequenced Strains for Exploring Actinobacteria Biosynthetic Diversity.</title>
        <authorList>
            <person name="Kalkreuter E."/>
            <person name="Kautsar S.A."/>
            <person name="Yang D."/>
            <person name="Bader C.D."/>
            <person name="Teijaro C.N."/>
            <person name="Fluegel L."/>
            <person name="Davis C.M."/>
            <person name="Simpson J.R."/>
            <person name="Lauterbach L."/>
            <person name="Steele A.D."/>
            <person name="Gui C."/>
            <person name="Meng S."/>
            <person name="Li G."/>
            <person name="Viehrig K."/>
            <person name="Ye F."/>
            <person name="Su P."/>
            <person name="Kiefer A.F."/>
            <person name="Nichols A."/>
            <person name="Cepeda A.J."/>
            <person name="Yan W."/>
            <person name="Fan B."/>
            <person name="Jiang Y."/>
            <person name="Adhikari A."/>
            <person name="Zheng C.-J."/>
            <person name="Schuster L."/>
            <person name="Cowan T.M."/>
            <person name="Smanski M.J."/>
            <person name="Chevrette M.G."/>
            <person name="De Carvalho L.P.S."/>
            <person name="Shen B."/>
        </authorList>
    </citation>
    <scope>NUCLEOTIDE SEQUENCE [LARGE SCALE GENOMIC DNA]</scope>
    <source>
        <strain evidence="13 14">NPDC002173</strain>
    </source>
</reference>
<feature type="region of interest" description="Disordered" evidence="9">
    <location>
        <begin position="1"/>
        <end position="156"/>
    </location>
</feature>
<evidence type="ECO:0000256" key="5">
    <source>
        <dbReference type="ARBA" id="ARBA00022695"/>
    </source>
</evidence>
<keyword evidence="5 13" id="KW-0548">Nucleotidyltransferase</keyword>
<keyword evidence="14" id="KW-1185">Reference proteome</keyword>
<comment type="subcellular location">
    <subcellularLocation>
        <location evidence="1">Cytoplasm</location>
    </subcellularLocation>
</comment>
<feature type="domain" description="DNA polymerase III beta sliding clamp C-terminal" evidence="12">
    <location>
        <begin position="414"/>
        <end position="537"/>
    </location>
</feature>
<dbReference type="Pfam" id="PF00712">
    <property type="entry name" value="DNA_pol3_beta"/>
    <property type="match status" value="1"/>
</dbReference>
<proteinExistence type="inferred from homology"/>
<keyword evidence="8" id="KW-0238">DNA-binding</keyword>
<comment type="caution">
    <text evidence="13">The sequence shown here is derived from an EMBL/GenBank/DDBJ whole genome shotgun (WGS) entry which is preliminary data.</text>
</comment>
<keyword evidence="6" id="KW-0235">DNA replication</keyword>
<gene>
    <name evidence="13" type="primary">dnaN</name>
    <name evidence="13" type="ORF">ACFYXI_07440</name>
</gene>
<evidence type="ECO:0000256" key="2">
    <source>
        <dbReference type="ARBA" id="ARBA00010752"/>
    </source>
</evidence>
<keyword evidence="4 13" id="KW-0808">Transferase</keyword>
<evidence type="ECO:0000259" key="11">
    <source>
        <dbReference type="Pfam" id="PF02767"/>
    </source>
</evidence>
<dbReference type="SUPFAM" id="SSF55979">
    <property type="entry name" value="DNA clamp"/>
    <property type="match status" value="3"/>
</dbReference>
<evidence type="ECO:0000256" key="6">
    <source>
        <dbReference type="ARBA" id="ARBA00022705"/>
    </source>
</evidence>
<dbReference type="Pfam" id="PF02767">
    <property type="entry name" value="DNA_pol3_beta_2"/>
    <property type="match status" value="1"/>
</dbReference>
<dbReference type="Pfam" id="PF02768">
    <property type="entry name" value="DNA_pol3_beta_3"/>
    <property type="match status" value="1"/>
</dbReference>
<feature type="compositionally biased region" description="Basic and acidic residues" evidence="9">
    <location>
        <begin position="31"/>
        <end position="41"/>
    </location>
</feature>
<evidence type="ECO:0000259" key="12">
    <source>
        <dbReference type="Pfam" id="PF02768"/>
    </source>
</evidence>
<dbReference type="CDD" id="cd00140">
    <property type="entry name" value="beta_clamp"/>
    <property type="match status" value="1"/>
</dbReference>
<dbReference type="InterPro" id="IPR022635">
    <property type="entry name" value="DNA_polIII_beta_C"/>
</dbReference>
<evidence type="ECO:0000256" key="9">
    <source>
        <dbReference type="SAM" id="MobiDB-lite"/>
    </source>
</evidence>